<proteinExistence type="predicted"/>
<dbReference type="EMBL" id="LBTX01000033">
    <property type="protein sequence ID" value="KKQ48427.1"/>
    <property type="molecule type" value="Genomic_DNA"/>
</dbReference>
<dbReference type="GO" id="GO:0016740">
    <property type="term" value="F:transferase activity"/>
    <property type="evidence" value="ECO:0007669"/>
    <property type="project" value="UniProtKB-KW"/>
</dbReference>
<evidence type="ECO:0000313" key="2">
    <source>
        <dbReference type="EMBL" id="KKQ48427.1"/>
    </source>
</evidence>
<dbReference type="SUPFAM" id="SSF53448">
    <property type="entry name" value="Nucleotide-diphospho-sugar transferases"/>
    <property type="match status" value="1"/>
</dbReference>
<sequence>MRKQTTLKELLFKHNNDYGFDIIYSLSLQPVRVSNLSVIIPYFDTGSIIRLSLHHLYNSLNLVKSIYPDWSFEVIVVDDGSKKLSAGKQIKVPDYQHLKIITNSENKGRTSTRNIGLQKAQYEACLFMDSDVLIDCQLILNHLKIHSYNKKNNNSKAITVSFFQFSDKEESLLKLKNLAPADLKLNDYRLYCKYGPTWIGCEEDKEFIGKEFRIVHDTNNFKDWNGLYKAWALTNMVLGGFFMVDRKEALKVNGFNESFKGYGSTETSLPTKLIAMFGDFLIPVLVGGCLHIEDNQINVTRKDKDKIFWAKHDFYFNKYLALTPDNAIKDKI</sequence>
<dbReference type="PANTHER" id="PTHR43685">
    <property type="entry name" value="GLYCOSYLTRANSFERASE"/>
    <property type="match status" value="1"/>
</dbReference>
<evidence type="ECO:0000313" key="3">
    <source>
        <dbReference type="Proteomes" id="UP000034231"/>
    </source>
</evidence>
<dbReference type="InterPro" id="IPR001173">
    <property type="entry name" value="Glyco_trans_2-like"/>
</dbReference>
<organism evidence="2 3">
    <name type="scientific">Candidatus Shapirobacteria bacterium GW2011_GWE1_38_10</name>
    <dbReference type="NCBI Taxonomy" id="1618488"/>
    <lineage>
        <taxon>Bacteria</taxon>
        <taxon>Candidatus Shapironibacteriota</taxon>
    </lineage>
</organism>
<dbReference type="InterPro" id="IPR029044">
    <property type="entry name" value="Nucleotide-diphossugar_trans"/>
</dbReference>
<feature type="domain" description="Glycosyltransferase 2-like" evidence="1">
    <location>
        <begin position="37"/>
        <end position="144"/>
    </location>
</feature>
<evidence type="ECO:0000259" key="1">
    <source>
        <dbReference type="Pfam" id="PF00535"/>
    </source>
</evidence>
<keyword evidence="2" id="KW-0808">Transferase</keyword>
<dbReference type="Proteomes" id="UP000034231">
    <property type="component" value="Unassembled WGS sequence"/>
</dbReference>
<dbReference type="InterPro" id="IPR050834">
    <property type="entry name" value="Glycosyltransf_2"/>
</dbReference>
<gene>
    <name evidence="2" type="ORF">US68_C0033G0004</name>
</gene>
<dbReference type="PANTHER" id="PTHR43685:SF2">
    <property type="entry name" value="GLYCOSYLTRANSFERASE 2-LIKE DOMAIN-CONTAINING PROTEIN"/>
    <property type="match status" value="1"/>
</dbReference>
<protein>
    <submittedName>
        <fullName evidence="2">Glycosyl transferase family protein</fullName>
    </submittedName>
</protein>
<dbReference type="AlphaFoldDB" id="A0A0G0I1G1"/>
<dbReference type="Pfam" id="PF00535">
    <property type="entry name" value="Glycos_transf_2"/>
    <property type="match status" value="1"/>
</dbReference>
<comment type="caution">
    <text evidence="2">The sequence shown here is derived from an EMBL/GenBank/DDBJ whole genome shotgun (WGS) entry which is preliminary data.</text>
</comment>
<accession>A0A0G0I1G1</accession>
<reference evidence="2 3" key="1">
    <citation type="journal article" date="2015" name="Nature">
        <title>rRNA introns, odd ribosomes, and small enigmatic genomes across a large radiation of phyla.</title>
        <authorList>
            <person name="Brown C.T."/>
            <person name="Hug L.A."/>
            <person name="Thomas B.C."/>
            <person name="Sharon I."/>
            <person name="Castelle C.J."/>
            <person name="Singh A."/>
            <person name="Wilkins M.J."/>
            <person name="Williams K.H."/>
            <person name="Banfield J.F."/>
        </authorList>
    </citation>
    <scope>NUCLEOTIDE SEQUENCE [LARGE SCALE GENOMIC DNA]</scope>
</reference>
<name>A0A0G0I1G1_9BACT</name>
<dbReference type="Gene3D" id="3.90.550.10">
    <property type="entry name" value="Spore Coat Polysaccharide Biosynthesis Protein SpsA, Chain A"/>
    <property type="match status" value="1"/>
</dbReference>